<evidence type="ECO:0008006" key="3">
    <source>
        <dbReference type="Google" id="ProtNLM"/>
    </source>
</evidence>
<organism evidence="2">
    <name type="scientific">Arcella intermedia</name>
    <dbReference type="NCBI Taxonomy" id="1963864"/>
    <lineage>
        <taxon>Eukaryota</taxon>
        <taxon>Amoebozoa</taxon>
        <taxon>Tubulinea</taxon>
        <taxon>Elardia</taxon>
        <taxon>Arcellinida</taxon>
        <taxon>Sphaerothecina</taxon>
        <taxon>Arcellidae</taxon>
        <taxon>Arcella</taxon>
    </lineage>
</organism>
<feature type="region of interest" description="Disordered" evidence="1">
    <location>
        <begin position="188"/>
        <end position="214"/>
    </location>
</feature>
<dbReference type="EMBL" id="GIBP01007326">
    <property type="protein sequence ID" value="NDV36295.1"/>
    <property type="molecule type" value="Transcribed_RNA"/>
</dbReference>
<dbReference type="InterPro" id="IPR036322">
    <property type="entry name" value="WD40_repeat_dom_sf"/>
</dbReference>
<accession>A0A6B2LH20</accession>
<dbReference type="SUPFAM" id="SSF50978">
    <property type="entry name" value="WD40 repeat-like"/>
    <property type="match status" value="1"/>
</dbReference>
<protein>
    <recommendedName>
        <fullName evidence="3">Anaphase-promoting complex subunit 4 WD40 domain-containing protein</fullName>
    </recommendedName>
</protein>
<proteinExistence type="predicted"/>
<evidence type="ECO:0000256" key="1">
    <source>
        <dbReference type="SAM" id="MobiDB-lite"/>
    </source>
</evidence>
<dbReference type="PANTHER" id="PTHR47467:SF1">
    <property type="entry name" value="WD40 REPEAT-CONTAINING PROTEIN"/>
    <property type="match status" value="1"/>
</dbReference>
<name>A0A6B2LH20_9EUKA</name>
<dbReference type="Gene3D" id="2.130.10.10">
    <property type="entry name" value="YVTN repeat-like/Quinoprotein amine dehydrogenase"/>
    <property type="match status" value="1"/>
</dbReference>
<evidence type="ECO:0000313" key="2">
    <source>
        <dbReference type="EMBL" id="NDV36295.1"/>
    </source>
</evidence>
<sequence length="214" mass="24064">MVATARFMDKTVTVYQEDRTLCEFRTPGHPYQVAFTPGLNLLAALMSNSVMLYDVRQGAVKGATVMIPLLAETSAFALSAREEVIAVGGESRNVSVFETRTWKLKSNWKNPVKYEITSLHLSTNKDYCYVADDSVLLCGKWKSSNKSNTRQYFSNSMRMESRHTGISHVTADDSIIVLTESAKIHILKNGSHEAAQPEEEPERKKQRTHSEDED</sequence>
<dbReference type="InterPro" id="IPR015943">
    <property type="entry name" value="WD40/YVTN_repeat-like_dom_sf"/>
</dbReference>
<dbReference type="AlphaFoldDB" id="A0A6B2LH20"/>
<dbReference type="PANTHER" id="PTHR47467">
    <property type="entry name" value="OS01G0867200 PROTEIN"/>
    <property type="match status" value="1"/>
</dbReference>
<reference evidence="2" key="1">
    <citation type="journal article" date="2020" name="J. Eukaryot. Microbiol.">
        <title>De novo Sequencing, Assembly and Annotation of the Transcriptome for the Free-Living Testate Amoeba Arcella intermedia.</title>
        <authorList>
            <person name="Ribeiro G.M."/>
            <person name="Porfirio-Sousa A.L."/>
            <person name="Maurer-Alcala X.X."/>
            <person name="Katz L.A."/>
            <person name="Lahr D.J.G."/>
        </authorList>
    </citation>
    <scope>NUCLEOTIDE SEQUENCE</scope>
</reference>